<feature type="chain" id="PRO_5035231977" description="Secreted protein" evidence="1">
    <location>
        <begin position="21"/>
        <end position="100"/>
    </location>
</feature>
<dbReference type="EMBL" id="BNCO01000109">
    <property type="protein sequence ID" value="GIL68082.1"/>
    <property type="molecule type" value="Genomic_DNA"/>
</dbReference>
<evidence type="ECO:0000313" key="2">
    <source>
        <dbReference type="EMBL" id="GIL68082.1"/>
    </source>
</evidence>
<evidence type="ECO:0000256" key="1">
    <source>
        <dbReference type="SAM" id="SignalP"/>
    </source>
</evidence>
<evidence type="ECO:0000313" key="3">
    <source>
        <dbReference type="Proteomes" id="UP000747399"/>
    </source>
</evidence>
<comment type="caution">
    <text evidence="2">The sequence shown here is derived from an EMBL/GenBank/DDBJ whole genome shotgun (WGS) entry which is preliminary data.</text>
</comment>
<keyword evidence="3" id="KW-1185">Reference proteome</keyword>
<organism evidence="2 3">
    <name type="scientific">Volvox africanus</name>
    <dbReference type="NCBI Taxonomy" id="51714"/>
    <lineage>
        <taxon>Eukaryota</taxon>
        <taxon>Viridiplantae</taxon>
        <taxon>Chlorophyta</taxon>
        <taxon>core chlorophytes</taxon>
        <taxon>Chlorophyceae</taxon>
        <taxon>CS clade</taxon>
        <taxon>Chlamydomonadales</taxon>
        <taxon>Volvocaceae</taxon>
        <taxon>Volvox</taxon>
    </lineage>
</organism>
<sequence>MWRILIVLALNLLRLGAVGATTLDARQMLIQQLAEKEQQINQRSSFKGPERRIIAATTALDNPLDTTLGVPADLRWVAPNLKLLIFIVDMCKKGGGPVTS</sequence>
<proteinExistence type="predicted"/>
<gene>
    <name evidence="2" type="ORF">Vafri_21371</name>
</gene>
<dbReference type="AlphaFoldDB" id="A0A8J4FBA6"/>
<accession>A0A8J4FBA6</accession>
<dbReference type="Proteomes" id="UP000747399">
    <property type="component" value="Unassembled WGS sequence"/>
</dbReference>
<feature type="non-terminal residue" evidence="2">
    <location>
        <position position="100"/>
    </location>
</feature>
<keyword evidence="1" id="KW-0732">Signal</keyword>
<protein>
    <recommendedName>
        <fullName evidence="4">Secreted protein</fullName>
    </recommendedName>
</protein>
<evidence type="ECO:0008006" key="4">
    <source>
        <dbReference type="Google" id="ProtNLM"/>
    </source>
</evidence>
<name>A0A8J4FBA6_9CHLO</name>
<feature type="signal peptide" evidence="1">
    <location>
        <begin position="1"/>
        <end position="20"/>
    </location>
</feature>
<reference evidence="2" key="1">
    <citation type="journal article" date="2021" name="Proc. Natl. Acad. Sci. U.S.A.">
        <title>Three genomes in the algal genus Volvox reveal the fate of a haploid sex-determining region after a transition to homothallism.</title>
        <authorList>
            <person name="Yamamoto K."/>
            <person name="Hamaji T."/>
            <person name="Kawai-Toyooka H."/>
            <person name="Matsuzaki R."/>
            <person name="Takahashi F."/>
            <person name="Nishimura Y."/>
            <person name="Kawachi M."/>
            <person name="Noguchi H."/>
            <person name="Minakuchi Y."/>
            <person name="Umen J.G."/>
            <person name="Toyoda A."/>
            <person name="Nozaki H."/>
        </authorList>
    </citation>
    <scope>NUCLEOTIDE SEQUENCE</scope>
    <source>
        <strain evidence="2">NIES-3780</strain>
    </source>
</reference>